<feature type="transmembrane region" description="Helical" evidence="1">
    <location>
        <begin position="141"/>
        <end position="162"/>
    </location>
</feature>
<keyword evidence="4" id="KW-1185">Reference proteome</keyword>
<accession>A0A1G6YV75</accession>
<dbReference type="STRING" id="168276.SAMN05444580_1086"/>
<reference evidence="3 4" key="1">
    <citation type="submission" date="2016-10" db="EMBL/GenBank/DDBJ databases">
        <authorList>
            <person name="de Groot N.N."/>
        </authorList>
    </citation>
    <scope>NUCLEOTIDE SEQUENCE [LARGE SCALE GENOMIC DNA]</scope>
    <source>
        <strain evidence="3 4">JCM 11308</strain>
    </source>
</reference>
<proteinExistence type="predicted"/>
<feature type="transmembrane region" description="Helical" evidence="1">
    <location>
        <begin position="79"/>
        <end position="97"/>
    </location>
</feature>
<protein>
    <recommendedName>
        <fullName evidence="2">DUF2231 domain-containing protein</fullName>
    </recommendedName>
</protein>
<feature type="transmembrane region" description="Helical" evidence="1">
    <location>
        <begin position="109"/>
        <end position="129"/>
    </location>
</feature>
<dbReference type="Proteomes" id="UP000199417">
    <property type="component" value="Unassembled WGS sequence"/>
</dbReference>
<keyword evidence="1" id="KW-0472">Membrane</keyword>
<feature type="domain" description="DUF2231" evidence="2">
    <location>
        <begin position="46"/>
        <end position="164"/>
    </location>
</feature>
<evidence type="ECO:0000313" key="4">
    <source>
        <dbReference type="Proteomes" id="UP000199417"/>
    </source>
</evidence>
<name>A0A1G6YV75_9NOCA</name>
<feature type="transmembrane region" description="Helical" evidence="1">
    <location>
        <begin position="49"/>
        <end position="67"/>
    </location>
</feature>
<gene>
    <name evidence="3" type="ORF">SAMN05444580_1086</name>
</gene>
<keyword evidence="1" id="KW-1133">Transmembrane helix</keyword>
<dbReference type="InterPro" id="IPR019251">
    <property type="entry name" value="DUF2231_TM"/>
</dbReference>
<evidence type="ECO:0000259" key="2">
    <source>
        <dbReference type="Pfam" id="PF09990"/>
    </source>
</evidence>
<sequence length="181" mass="19168">MTVKELLSASESVDALDRVSIPLRDRILRILDDRPAASVLRGSWLGHPVHPLAVTLPMGAWTAAVLLETVRRDHRAARRLIGLGLLGIPPALATGWADWSLRDDAQRRAGLIHAAGNGAAAMAMAISFRRRRTGPDLRAQAWSWFGLAAAGASGALGGHIAFGDSSARGTEAAHARIVHAT</sequence>
<keyword evidence="1" id="KW-0812">Transmembrane</keyword>
<dbReference type="Pfam" id="PF09990">
    <property type="entry name" value="DUF2231"/>
    <property type="match status" value="1"/>
</dbReference>
<dbReference type="EMBL" id="FNAB01000008">
    <property type="protein sequence ID" value="SDD94299.1"/>
    <property type="molecule type" value="Genomic_DNA"/>
</dbReference>
<evidence type="ECO:0000313" key="3">
    <source>
        <dbReference type="EMBL" id="SDD94299.1"/>
    </source>
</evidence>
<evidence type="ECO:0000256" key="1">
    <source>
        <dbReference type="SAM" id="Phobius"/>
    </source>
</evidence>
<organism evidence="3 4">
    <name type="scientific">Rhodococcus tukisamuensis</name>
    <dbReference type="NCBI Taxonomy" id="168276"/>
    <lineage>
        <taxon>Bacteria</taxon>
        <taxon>Bacillati</taxon>
        <taxon>Actinomycetota</taxon>
        <taxon>Actinomycetes</taxon>
        <taxon>Mycobacteriales</taxon>
        <taxon>Nocardiaceae</taxon>
        <taxon>Rhodococcus</taxon>
    </lineage>
</organism>
<dbReference type="AlphaFoldDB" id="A0A1G6YV75"/>